<name>A0ABX9DN57_9BACT</name>
<keyword evidence="1" id="KW-0732">Signal</keyword>
<organism evidence="2 3">
    <name type="scientific">Prevotella pallens</name>
    <dbReference type="NCBI Taxonomy" id="60133"/>
    <lineage>
        <taxon>Bacteria</taxon>
        <taxon>Pseudomonadati</taxon>
        <taxon>Bacteroidota</taxon>
        <taxon>Bacteroidia</taxon>
        <taxon>Bacteroidales</taxon>
        <taxon>Prevotellaceae</taxon>
        <taxon>Prevotella</taxon>
    </lineage>
</organism>
<feature type="chain" id="PRO_5045934567" description="Fimbrillin family protein" evidence="1">
    <location>
        <begin position="19"/>
        <end position="630"/>
    </location>
</feature>
<proteinExistence type="predicted"/>
<comment type="caution">
    <text evidence="2">The sequence shown here is derived from an EMBL/GenBank/DDBJ whole genome shotgun (WGS) entry which is preliminary data.</text>
</comment>
<gene>
    <name evidence="2" type="ORF">BC673_1306</name>
</gene>
<dbReference type="RefSeq" id="WP_006046068.1">
    <property type="nucleotide sequence ID" value="NZ_QLTQ01000030.1"/>
</dbReference>
<reference evidence="2 3" key="1">
    <citation type="submission" date="2018-06" db="EMBL/GenBank/DDBJ databases">
        <title>Genomic Encyclopedia of Archaeal and Bacterial Type Strains, Phase II (KMG-II): from individual species to whole genera.</title>
        <authorList>
            <person name="Goeker M."/>
        </authorList>
    </citation>
    <scope>NUCLEOTIDE SEQUENCE [LARGE SCALE GENOMIC DNA]</scope>
    <source>
        <strain evidence="2 3">DSM 18710</strain>
    </source>
</reference>
<dbReference type="Proteomes" id="UP000249852">
    <property type="component" value="Unassembled WGS sequence"/>
</dbReference>
<dbReference type="PROSITE" id="PS51257">
    <property type="entry name" value="PROKAR_LIPOPROTEIN"/>
    <property type="match status" value="1"/>
</dbReference>
<feature type="signal peptide" evidence="1">
    <location>
        <begin position="1"/>
        <end position="18"/>
    </location>
</feature>
<evidence type="ECO:0008006" key="4">
    <source>
        <dbReference type="Google" id="ProtNLM"/>
    </source>
</evidence>
<protein>
    <recommendedName>
        <fullName evidence="4">Fimbrillin family protein</fullName>
    </recommendedName>
</protein>
<evidence type="ECO:0000313" key="3">
    <source>
        <dbReference type="Proteomes" id="UP000249852"/>
    </source>
</evidence>
<keyword evidence="3" id="KW-1185">Reference proteome</keyword>
<sequence length="630" mass="69109">MKNRILLPLICMAISIFAASCSSEAVDYPEEKEQMITLSVSAGTEDDASTSRAVLVEKEGSTSPWKWEDRDTLMLVITNAGQKTVHKLALKSTKRDGLSGEFEGQVPASLITENSTYRFFYIGKTADGSADRTISASDLSAGKFNIDLTQQTGELKDLKRNCVLMGTGKIVISDTTNPTKKKAVTDGTIKLKNLFAVAHFAITANDGTSLTKVGLRGKGVYASANVDLGTGAVTGVSEIGTEIDPEENIFFPAGKTDFYVTFVPGSVAPSFDGYYAGSYSSVVNAIPETRNYDADESFVKYKGNKAAFSVSDNQQVAITNGNMQYVMPIATYTYDMRAKTLEANTLVRWKNSVPLKLKGTHTVHPGYYRLAPEQWETAMPKNTRTGGTYTYDTETVDGKEYVSPKVYRYFDLPSWGTINHPTLIDNEFTASNATVVKNADFGNKLTIGGAVTRTMTYDEWSYLMPNTENVSLPVNNNRVWSWKVGLITHKRAKWARCFIDENGNGTRDTNPAELRGYLIFPDAMTMNEAEAIFTINNPTIGKWSSANSNPTTFAKIKSSGAVFIPLSAYRAKGLAKLVQWGDHGNYATSQYDGTTMLHLKITDNNTGSFLMIDAKSAPDQGCMNRLVQNY</sequence>
<accession>A0ABX9DN57</accession>
<evidence type="ECO:0000313" key="2">
    <source>
        <dbReference type="EMBL" id="RAS42374.1"/>
    </source>
</evidence>
<dbReference type="EMBL" id="QLTQ01000030">
    <property type="protein sequence ID" value="RAS42374.1"/>
    <property type="molecule type" value="Genomic_DNA"/>
</dbReference>
<evidence type="ECO:0000256" key="1">
    <source>
        <dbReference type="SAM" id="SignalP"/>
    </source>
</evidence>